<evidence type="ECO:0000313" key="3">
    <source>
        <dbReference type="Proteomes" id="UP000028058"/>
    </source>
</evidence>
<dbReference type="EMBL" id="JNAD02000005">
    <property type="protein sequence ID" value="RKM95913.1"/>
    <property type="molecule type" value="Genomic_DNA"/>
</dbReference>
<accession>A0A3R7FVK4</accession>
<feature type="region of interest" description="Disordered" evidence="1">
    <location>
        <begin position="1"/>
        <end position="29"/>
    </location>
</feature>
<sequence length="111" mass="11669">MRHRANSATGEPAPCSPVPAGAHTRVPRERRIASGGVVRVVSAEPAGPGVDAIVCEYDFPDARWTQTFLSRPLTPRQFEEALAGAGLAVESYATEDGTWVRAVPVRGAGGT</sequence>
<proteinExistence type="predicted"/>
<reference evidence="2 3" key="1">
    <citation type="journal article" date="2014" name="Genome Announc.">
        <title>Draft Genome Sequence of Streptomyces fradiae ATCC 19609, a Strain Highly Sensitive to Antibiotics.</title>
        <authorList>
            <person name="Bekker O.B."/>
            <person name="Klimina K.M."/>
            <person name="Vatlin A.A."/>
            <person name="Zakharevich N.V."/>
            <person name="Kasianov A.S."/>
            <person name="Danilenko V.N."/>
        </authorList>
    </citation>
    <scope>NUCLEOTIDE SEQUENCE [LARGE SCALE GENOMIC DNA]</scope>
    <source>
        <strain evidence="2 3">ATCC 19609</strain>
    </source>
</reference>
<dbReference type="OrthoDB" id="7062303at2"/>
<keyword evidence="3" id="KW-1185">Reference proteome</keyword>
<name>A0A3R7FVK4_9ACTN</name>
<gene>
    <name evidence="2" type="ORF">SFRA_012920</name>
</gene>
<protein>
    <recommendedName>
        <fullName evidence="4">Class I SAM-dependent methyltransferase</fullName>
    </recommendedName>
</protein>
<evidence type="ECO:0008006" key="4">
    <source>
        <dbReference type="Google" id="ProtNLM"/>
    </source>
</evidence>
<evidence type="ECO:0000313" key="2">
    <source>
        <dbReference type="EMBL" id="RKM95913.1"/>
    </source>
</evidence>
<comment type="caution">
    <text evidence="2">The sequence shown here is derived from an EMBL/GenBank/DDBJ whole genome shotgun (WGS) entry which is preliminary data.</text>
</comment>
<evidence type="ECO:0000256" key="1">
    <source>
        <dbReference type="SAM" id="MobiDB-lite"/>
    </source>
</evidence>
<dbReference type="AlphaFoldDB" id="A0A3R7FVK4"/>
<dbReference type="Proteomes" id="UP000028058">
    <property type="component" value="Unassembled WGS sequence"/>
</dbReference>
<organism evidence="2 3">
    <name type="scientific">Streptomyces xinghaiensis</name>
    <dbReference type="NCBI Taxonomy" id="1038928"/>
    <lineage>
        <taxon>Bacteria</taxon>
        <taxon>Bacillati</taxon>
        <taxon>Actinomycetota</taxon>
        <taxon>Actinomycetes</taxon>
        <taxon>Kitasatosporales</taxon>
        <taxon>Streptomycetaceae</taxon>
        <taxon>Streptomyces</taxon>
    </lineage>
</organism>